<dbReference type="Proteomes" id="UP000325440">
    <property type="component" value="Unassembled WGS sequence"/>
</dbReference>
<keyword evidence="3" id="KW-0106">Calcium</keyword>
<dbReference type="SUPFAM" id="SSF47473">
    <property type="entry name" value="EF-hand"/>
    <property type="match status" value="1"/>
</dbReference>
<sequence length="210" mass="23039">MGDKEKVKKKKVKKEELKEAPAAEAAPAPAPEPEAPPSHSSTKHSSRKSSSKKVRRSGSNVFSMFTTQQVAEFKEGFSMMDWDKDGILGKEDLRATWDKVGKLVTDPELDAMLGEASGPVNFTQLLTLFAARMADGGQTDDDETVIAAIKSFDVEGKIDSEKLRFGLLNWGDKFSTQEVKDAFDNMEIDKKGMIDTEDLISMVLGSGDDE</sequence>
<dbReference type="InterPro" id="IPR002048">
    <property type="entry name" value="EF_hand_dom"/>
</dbReference>
<organism evidence="6 7">
    <name type="scientific">Cinara cedri</name>
    <dbReference type="NCBI Taxonomy" id="506608"/>
    <lineage>
        <taxon>Eukaryota</taxon>
        <taxon>Metazoa</taxon>
        <taxon>Ecdysozoa</taxon>
        <taxon>Arthropoda</taxon>
        <taxon>Hexapoda</taxon>
        <taxon>Insecta</taxon>
        <taxon>Pterygota</taxon>
        <taxon>Neoptera</taxon>
        <taxon>Paraneoptera</taxon>
        <taxon>Hemiptera</taxon>
        <taxon>Sternorrhyncha</taxon>
        <taxon>Aphidomorpha</taxon>
        <taxon>Aphidoidea</taxon>
        <taxon>Aphididae</taxon>
        <taxon>Lachninae</taxon>
        <taxon>Cinara</taxon>
    </lineage>
</organism>
<evidence type="ECO:0000256" key="2">
    <source>
        <dbReference type="ARBA" id="ARBA00022737"/>
    </source>
</evidence>
<dbReference type="PANTHER" id="PTHR23049">
    <property type="entry name" value="MYOSIN REGULATORY LIGHT CHAIN 2"/>
    <property type="match status" value="1"/>
</dbReference>
<dbReference type="PROSITE" id="PS50222">
    <property type="entry name" value="EF_HAND_2"/>
    <property type="match status" value="2"/>
</dbReference>
<evidence type="ECO:0000256" key="3">
    <source>
        <dbReference type="ARBA" id="ARBA00022837"/>
    </source>
</evidence>
<evidence type="ECO:0000313" key="6">
    <source>
        <dbReference type="EMBL" id="VVC32242.1"/>
    </source>
</evidence>
<gene>
    <name evidence="6" type="ORF">CINCED_3A024176</name>
</gene>
<feature type="compositionally biased region" description="Basic residues" evidence="4">
    <location>
        <begin position="41"/>
        <end position="56"/>
    </location>
</feature>
<keyword evidence="1" id="KW-0479">Metal-binding</keyword>
<dbReference type="Gene3D" id="1.10.238.10">
    <property type="entry name" value="EF-hand"/>
    <property type="match status" value="2"/>
</dbReference>
<evidence type="ECO:0000313" key="7">
    <source>
        <dbReference type="Proteomes" id="UP000325440"/>
    </source>
</evidence>
<dbReference type="InterPro" id="IPR050403">
    <property type="entry name" value="Myosin_RLC"/>
</dbReference>
<reference evidence="6 7" key="1">
    <citation type="submission" date="2019-08" db="EMBL/GenBank/DDBJ databases">
        <authorList>
            <person name="Alioto T."/>
            <person name="Alioto T."/>
            <person name="Gomez Garrido J."/>
        </authorList>
    </citation>
    <scope>NUCLEOTIDE SEQUENCE [LARGE SCALE GENOMIC DNA]</scope>
</reference>
<feature type="domain" description="EF-hand" evidence="5">
    <location>
        <begin position="174"/>
        <end position="209"/>
    </location>
</feature>
<dbReference type="GO" id="GO:0009791">
    <property type="term" value="P:post-embryonic development"/>
    <property type="evidence" value="ECO:0007669"/>
    <property type="project" value="UniProtKB-ARBA"/>
</dbReference>
<dbReference type="FunFam" id="1.10.238.10:FF:000007">
    <property type="entry name" value="Putative myosin regulatory light chain sqh"/>
    <property type="match status" value="1"/>
</dbReference>
<evidence type="ECO:0000256" key="1">
    <source>
        <dbReference type="ARBA" id="ARBA00022723"/>
    </source>
</evidence>
<protein>
    <submittedName>
        <fullName evidence="6">EF-hand domain pair,EF-hand domain</fullName>
    </submittedName>
</protein>
<keyword evidence="7" id="KW-1185">Reference proteome</keyword>
<dbReference type="GO" id="GO:0005509">
    <property type="term" value="F:calcium ion binding"/>
    <property type="evidence" value="ECO:0007669"/>
    <property type="project" value="InterPro"/>
</dbReference>
<feature type="region of interest" description="Disordered" evidence="4">
    <location>
        <begin position="1"/>
        <end position="58"/>
    </location>
</feature>
<name>A0A5E4MS73_9HEMI</name>
<dbReference type="EMBL" id="CABPRJ010000954">
    <property type="protein sequence ID" value="VVC32242.1"/>
    <property type="molecule type" value="Genomic_DNA"/>
</dbReference>
<dbReference type="InterPro" id="IPR011992">
    <property type="entry name" value="EF-hand-dom_pair"/>
</dbReference>
<dbReference type="OrthoDB" id="429467at2759"/>
<dbReference type="AlphaFoldDB" id="A0A5E4MS73"/>
<proteinExistence type="predicted"/>
<evidence type="ECO:0000259" key="5">
    <source>
        <dbReference type="PROSITE" id="PS50222"/>
    </source>
</evidence>
<feature type="domain" description="EF-hand" evidence="5">
    <location>
        <begin position="68"/>
        <end position="103"/>
    </location>
</feature>
<keyword evidence="2" id="KW-0677">Repeat</keyword>
<evidence type="ECO:0000256" key="4">
    <source>
        <dbReference type="SAM" id="MobiDB-lite"/>
    </source>
</evidence>
<accession>A0A5E4MS73</accession>